<protein>
    <submittedName>
        <fullName evidence="4">Phage terminase large subunit GpA-like protein</fullName>
    </submittedName>
</protein>
<dbReference type="InterPro" id="IPR046454">
    <property type="entry name" value="GpA_endonuclease"/>
</dbReference>
<gene>
    <name evidence="4" type="ORF">DFR47_11365</name>
</gene>
<evidence type="ECO:0000313" key="4">
    <source>
        <dbReference type="EMBL" id="RBO90504.1"/>
    </source>
</evidence>
<evidence type="ECO:0000313" key="5">
    <source>
        <dbReference type="Proteomes" id="UP000252893"/>
    </source>
</evidence>
<feature type="domain" description="Phage terminase large subunit GpA ATPase" evidence="2">
    <location>
        <begin position="3"/>
        <end position="222"/>
    </location>
</feature>
<evidence type="ECO:0000259" key="3">
    <source>
        <dbReference type="Pfam" id="PF20454"/>
    </source>
</evidence>
<dbReference type="Pfam" id="PF05876">
    <property type="entry name" value="GpA_ATPase"/>
    <property type="match status" value="1"/>
</dbReference>
<evidence type="ECO:0000256" key="1">
    <source>
        <dbReference type="SAM" id="MobiDB-lite"/>
    </source>
</evidence>
<dbReference type="EMBL" id="QNRH01000013">
    <property type="protein sequence ID" value="RBO90504.1"/>
    <property type="molecule type" value="Genomic_DNA"/>
</dbReference>
<accession>A0A366DMG2</accession>
<feature type="compositionally biased region" description="Polar residues" evidence="1">
    <location>
        <begin position="579"/>
        <end position="588"/>
    </location>
</feature>
<dbReference type="GO" id="GO:0016887">
    <property type="term" value="F:ATP hydrolysis activity"/>
    <property type="evidence" value="ECO:0007669"/>
    <property type="project" value="InterPro"/>
</dbReference>
<proteinExistence type="predicted"/>
<comment type="caution">
    <text evidence="4">The sequence shown here is derived from an EMBL/GenBank/DDBJ whole genome shotgun (WGS) entry which is preliminary data.</text>
</comment>
<dbReference type="Proteomes" id="UP000252893">
    <property type="component" value="Unassembled WGS sequence"/>
</dbReference>
<organism evidence="4 5">
    <name type="scientific">Pseudochrobactrum asaccharolyticum</name>
    <dbReference type="NCBI Taxonomy" id="354351"/>
    <lineage>
        <taxon>Bacteria</taxon>
        <taxon>Pseudomonadati</taxon>
        <taxon>Pseudomonadota</taxon>
        <taxon>Alphaproteobacteria</taxon>
        <taxon>Hyphomicrobiales</taxon>
        <taxon>Brucellaceae</taxon>
        <taxon>Pseudochrobactrum</taxon>
    </lineage>
</organism>
<evidence type="ECO:0000259" key="2">
    <source>
        <dbReference type="Pfam" id="PF05876"/>
    </source>
</evidence>
<dbReference type="Pfam" id="PF20454">
    <property type="entry name" value="GpA_nuclease"/>
    <property type="match status" value="1"/>
</dbReference>
<feature type="domain" description="Terminase large subunit GpA endonuclease" evidence="3">
    <location>
        <begin position="265"/>
        <end position="547"/>
    </location>
</feature>
<dbReference type="AlphaFoldDB" id="A0A366DMG2"/>
<dbReference type="InterPro" id="IPR046453">
    <property type="entry name" value="GpA_ATPase"/>
</dbReference>
<keyword evidence="5" id="KW-1185">Reference proteome</keyword>
<name>A0A366DMG2_9HYPH</name>
<sequence>MDLMGTRLDTQPVPIIYVGPSKQFITTQFEPRLDDLMKNTDLKELCAPKSKQLKTKKIINGVTLRLAHGGSSTAMKSDPFGVAYTDEVDELKANLKGQGDPVGLIDARGDTYPDFVHAITSTPSRGVVEVETDPESGLEFWSESDPEEIESTVWRLWQSGTRYHWAWPCPHCREYFIPRFACMAWEKPKTPDGRELPSKANLALKTAHLVCPVNGCLIYDEEPSPGEAFETTKEWMNARGVYVAPGQSIDQDGNVIGESPDNWTLSYWVSGLCSPFKSWGDRAAAYVEAVRGGGDVQAAKNQGFGELYSPGGGSAPEWAEVAACASDDYVMGEVVGDVKRVTLTADVQKDRIIYTVRGWGAHGTSWLIEASEIYGQTEEQEVWDMFANVVTDLYDGLPLSLVLVDSGYRPGKKFVVPEHRVYAFARRFPNLVRATKGSSSAMTKPVVTSKIDVMVNGKEIKGGLELLRLDTDYFKSWVQQKVRWEKGSPGAWYLPQDISEAYCKQIVSEARIKAPGGKVKWVQRNKENHFLDCESMQGAAQLILNLTKLRDGPPPVRRAVREEQPVAPPVEAPARPQANTAPRPSSVWNGGRKSIW</sequence>
<reference evidence="4 5" key="1">
    <citation type="submission" date="2018-06" db="EMBL/GenBank/DDBJ databases">
        <title>Genomic Encyclopedia of Type Strains, Phase IV (KMG-IV): sequencing the most valuable type-strain genomes for metagenomic binning, comparative biology and taxonomic classification.</title>
        <authorList>
            <person name="Goeker M."/>
        </authorList>
    </citation>
    <scope>NUCLEOTIDE SEQUENCE [LARGE SCALE GENOMIC DNA]</scope>
    <source>
        <strain evidence="4 5">DSM 25619</strain>
    </source>
</reference>
<feature type="region of interest" description="Disordered" evidence="1">
    <location>
        <begin position="562"/>
        <end position="596"/>
    </location>
</feature>
<dbReference type="GO" id="GO:0004519">
    <property type="term" value="F:endonuclease activity"/>
    <property type="evidence" value="ECO:0007669"/>
    <property type="project" value="InterPro"/>
</dbReference>